<evidence type="ECO:0000313" key="2">
    <source>
        <dbReference type="Proteomes" id="UP001165121"/>
    </source>
</evidence>
<dbReference type="AlphaFoldDB" id="A0A9W7D8H9"/>
<protein>
    <submittedName>
        <fullName evidence="1">Unnamed protein product</fullName>
    </submittedName>
</protein>
<comment type="caution">
    <text evidence="1">The sequence shown here is derived from an EMBL/GenBank/DDBJ whole genome shotgun (WGS) entry which is preliminary data.</text>
</comment>
<evidence type="ECO:0000313" key="1">
    <source>
        <dbReference type="EMBL" id="GMF57573.1"/>
    </source>
</evidence>
<sequence length="76" mass="8620">MVGIKTDLVLITAIESKFKKGDMLFLSMETLVTRTPSLLTRKPSRHFLLVWLMSTLTSFQCGLDIRRQRVACFAGT</sequence>
<dbReference type="Proteomes" id="UP001165121">
    <property type="component" value="Unassembled WGS sequence"/>
</dbReference>
<dbReference type="EMBL" id="BSXT01004370">
    <property type="protein sequence ID" value="GMF57573.1"/>
    <property type="molecule type" value="Genomic_DNA"/>
</dbReference>
<proteinExistence type="predicted"/>
<accession>A0A9W7D8H9</accession>
<gene>
    <name evidence="1" type="ORF">Pfra01_002459200</name>
</gene>
<organism evidence="1 2">
    <name type="scientific">Phytophthora fragariaefolia</name>
    <dbReference type="NCBI Taxonomy" id="1490495"/>
    <lineage>
        <taxon>Eukaryota</taxon>
        <taxon>Sar</taxon>
        <taxon>Stramenopiles</taxon>
        <taxon>Oomycota</taxon>
        <taxon>Peronosporomycetes</taxon>
        <taxon>Peronosporales</taxon>
        <taxon>Peronosporaceae</taxon>
        <taxon>Phytophthora</taxon>
    </lineage>
</organism>
<reference evidence="1" key="1">
    <citation type="submission" date="2023-04" db="EMBL/GenBank/DDBJ databases">
        <title>Phytophthora fragariaefolia NBRC 109709.</title>
        <authorList>
            <person name="Ichikawa N."/>
            <person name="Sato H."/>
            <person name="Tonouchi N."/>
        </authorList>
    </citation>
    <scope>NUCLEOTIDE SEQUENCE</scope>
    <source>
        <strain evidence="1">NBRC 109709</strain>
    </source>
</reference>
<name>A0A9W7D8H9_9STRA</name>
<keyword evidence="2" id="KW-1185">Reference proteome</keyword>